<keyword evidence="2" id="KW-0560">Oxidoreductase</keyword>
<comment type="caution">
    <text evidence="3">The sequence shown here is derived from an EMBL/GenBank/DDBJ whole genome shotgun (WGS) entry which is preliminary data.</text>
</comment>
<gene>
    <name evidence="3" type="ORF">SMALB_2154</name>
</gene>
<dbReference type="InterPro" id="IPR036291">
    <property type="entry name" value="NAD(P)-bd_dom_sf"/>
</dbReference>
<dbReference type="CDD" id="cd05233">
    <property type="entry name" value="SDR_c"/>
    <property type="match status" value="1"/>
</dbReference>
<accession>A0A7X5X045</accession>
<dbReference type="Pfam" id="PF13561">
    <property type="entry name" value="adh_short_C2"/>
    <property type="match status" value="1"/>
</dbReference>
<protein>
    <submittedName>
        <fullName evidence="3">Short-chain dehydrogenase/reductase SDR</fullName>
    </submittedName>
</protein>
<dbReference type="PRINTS" id="PR00081">
    <property type="entry name" value="GDHRDH"/>
</dbReference>
<dbReference type="PANTHER" id="PTHR24321:SF8">
    <property type="entry name" value="ESTRADIOL 17-BETA-DEHYDROGENASE 8-RELATED"/>
    <property type="match status" value="1"/>
</dbReference>
<dbReference type="Proteomes" id="UP000536624">
    <property type="component" value="Unassembled WGS sequence"/>
</dbReference>
<dbReference type="SUPFAM" id="SSF51735">
    <property type="entry name" value="NAD(P)-binding Rossmann-fold domains"/>
    <property type="match status" value="1"/>
</dbReference>
<dbReference type="Gene3D" id="3.40.50.720">
    <property type="entry name" value="NAD(P)-binding Rossmann-like Domain"/>
    <property type="match status" value="1"/>
</dbReference>
<organism evidence="3 4">
    <name type="scientific">Streptomyces malaysiensis</name>
    <dbReference type="NCBI Taxonomy" id="92644"/>
    <lineage>
        <taxon>Bacteria</taxon>
        <taxon>Bacillati</taxon>
        <taxon>Actinomycetota</taxon>
        <taxon>Actinomycetes</taxon>
        <taxon>Kitasatosporales</taxon>
        <taxon>Streptomycetaceae</taxon>
        <taxon>Streptomyces</taxon>
        <taxon>Streptomyces violaceusniger group</taxon>
    </lineage>
</organism>
<evidence type="ECO:0000313" key="4">
    <source>
        <dbReference type="Proteomes" id="UP000536624"/>
    </source>
</evidence>
<evidence type="ECO:0000256" key="2">
    <source>
        <dbReference type="ARBA" id="ARBA00023002"/>
    </source>
</evidence>
<comment type="similarity">
    <text evidence="1">Belongs to the short-chain dehydrogenases/reductases (SDR) family.</text>
</comment>
<dbReference type="GO" id="GO:0016491">
    <property type="term" value="F:oxidoreductase activity"/>
    <property type="evidence" value="ECO:0007669"/>
    <property type="project" value="UniProtKB-KW"/>
</dbReference>
<name>A0A7X5X045_STRMQ</name>
<reference evidence="3 4" key="1">
    <citation type="submission" date="2020-02" db="EMBL/GenBank/DDBJ databases">
        <title>Streptomyces malaysiensis DSM14702 (JHCC583434, PFL_A843) Genome sequencing and assembly.</title>
        <authorList>
            <person name="Samborskyy M."/>
        </authorList>
    </citation>
    <scope>NUCLEOTIDE SEQUENCE [LARGE SCALE GENOMIC DNA]</scope>
    <source>
        <strain evidence="3 4">DSM 14702</strain>
    </source>
</reference>
<dbReference type="AlphaFoldDB" id="A0A7X5X045"/>
<dbReference type="InterPro" id="IPR002347">
    <property type="entry name" value="SDR_fam"/>
</dbReference>
<dbReference type="EMBL" id="JAALLH010000001">
    <property type="protein sequence ID" value="NIY64197.1"/>
    <property type="molecule type" value="Genomic_DNA"/>
</dbReference>
<evidence type="ECO:0000313" key="3">
    <source>
        <dbReference type="EMBL" id="NIY64197.1"/>
    </source>
</evidence>
<dbReference type="RefSeq" id="WP_167500799.1">
    <property type="nucleotide sequence ID" value="NZ_JAALLH010000001.1"/>
</dbReference>
<sequence>MTAPLSVPDVPDHRFPGLAGETAVVVGGAGGGVGTACVALLVRSGAHVVVADRDAVRVSQLAALYPDMVTPVAVDVTTDESIDAIDRAAAAAPCALVNVVGGVTPDEVGHFLDMTPRQWQRSLDLNLTYAMRTCQVVARRMSVAGQAGALVNLSVADARQAMPWFAPYGAARSGLEALTRTMAVELGPLGIRANSVAWGLISSPRAHEGAGSDGSRERDLIPLGRRGAVAEVAATVLFLLSELGSYVTGQCVVVDGGLSLRQSHYGPHDNVPEFLESQPARARLRSTFRRITGG</sequence>
<evidence type="ECO:0000256" key="1">
    <source>
        <dbReference type="ARBA" id="ARBA00006484"/>
    </source>
</evidence>
<proteinExistence type="inferred from homology"/>
<dbReference type="PANTHER" id="PTHR24321">
    <property type="entry name" value="DEHYDROGENASES, SHORT CHAIN"/>
    <property type="match status" value="1"/>
</dbReference>